<dbReference type="InterPro" id="IPR051416">
    <property type="entry name" value="phD-YefM_TA_antitoxins"/>
</dbReference>
<protein>
    <recommendedName>
        <fullName evidence="2">Antitoxin</fullName>
    </recommendedName>
</protein>
<dbReference type="PANTHER" id="PTHR35377">
    <property type="entry name" value="ANTITOXIN VAPB49-RELATED-RELATED"/>
    <property type="match status" value="1"/>
</dbReference>
<evidence type="ECO:0000256" key="1">
    <source>
        <dbReference type="ARBA" id="ARBA00009981"/>
    </source>
</evidence>
<dbReference type="SUPFAM" id="SSF143120">
    <property type="entry name" value="YefM-like"/>
    <property type="match status" value="1"/>
</dbReference>
<keyword evidence="4" id="KW-1185">Reference proteome</keyword>
<comment type="similarity">
    <text evidence="1 2">Belongs to the phD/YefM antitoxin family.</text>
</comment>
<gene>
    <name evidence="3" type="ORF">SAMN04488693_101561</name>
</gene>
<proteinExistence type="inferred from homology"/>
<sequence>MTAFDAHEYWAEPYTAEVDQLDLVNMGQYNVQEAKTRLSELLHMVEKGDEVVIARGGRPVAKLVKIERPLKRTLGFLGPLDVPAEAFEPMSREELEAWEQPLI</sequence>
<dbReference type="InterPro" id="IPR036165">
    <property type="entry name" value="YefM-like_sf"/>
</dbReference>
<name>A0A1G8DDM4_9MICC</name>
<dbReference type="Pfam" id="PF02604">
    <property type="entry name" value="PhdYeFM_antitox"/>
    <property type="match status" value="1"/>
</dbReference>
<evidence type="ECO:0000256" key="2">
    <source>
        <dbReference type="RuleBase" id="RU362080"/>
    </source>
</evidence>
<dbReference type="Proteomes" id="UP000199258">
    <property type="component" value="Unassembled WGS sequence"/>
</dbReference>
<dbReference type="STRING" id="335973.SAMN04488693_101561"/>
<dbReference type="EMBL" id="FNDT01000001">
    <property type="protein sequence ID" value="SDH55529.1"/>
    <property type="molecule type" value="Genomic_DNA"/>
</dbReference>
<evidence type="ECO:0000313" key="3">
    <source>
        <dbReference type="EMBL" id="SDH55529.1"/>
    </source>
</evidence>
<evidence type="ECO:0000313" key="4">
    <source>
        <dbReference type="Proteomes" id="UP000199258"/>
    </source>
</evidence>
<dbReference type="NCBIfam" id="TIGR01552">
    <property type="entry name" value="phd_fam"/>
    <property type="match status" value="1"/>
</dbReference>
<comment type="function">
    <text evidence="2">Antitoxin component of a type II toxin-antitoxin (TA) system.</text>
</comment>
<dbReference type="InterPro" id="IPR006442">
    <property type="entry name" value="Antitoxin_Phd/YefM"/>
</dbReference>
<reference evidence="3 4" key="1">
    <citation type="submission" date="2016-10" db="EMBL/GenBank/DDBJ databases">
        <authorList>
            <person name="de Groot N.N."/>
        </authorList>
    </citation>
    <scope>NUCLEOTIDE SEQUENCE [LARGE SCALE GENOMIC DNA]</scope>
    <source>
        <strain evidence="3 4">NP_1H</strain>
    </source>
</reference>
<dbReference type="Gene3D" id="3.40.1620.10">
    <property type="entry name" value="YefM-like domain"/>
    <property type="match status" value="1"/>
</dbReference>
<organism evidence="3 4">
    <name type="scientific">Arthrobacter subterraneus</name>
    <dbReference type="NCBI Taxonomy" id="335973"/>
    <lineage>
        <taxon>Bacteria</taxon>
        <taxon>Bacillati</taxon>
        <taxon>Actinomycetota</taxon>
        <taxon>Actinomycetes</taxon>
        <taxon>Micrococcales</taxon>
        <taxon>Micrococcaceae</taxon>
        <taxon>Arthrobacter</taxon>
    </lineage>
</organism>
<dbReference type="AlphaFoldDB" id="A0A1G8DDM4"/>
<accession>A0A1G8DDM4</accession>
<dbReference type="RefSeq" id="WP_342707413.1">
    <property type="nucleotide sequence ID" value="NZ_FNDT01000001.1"/>
</dbReference>